<dbReference type="InterPro" id="IPR044929">
    <property type="entry name" value="DNA/RNA_non-sp_Endonuclease_sf"/>
</dbReference>
<feature type="compositionally biased region" description="Polar residues" evidence="1">
    <location>
        <begin position="299"/>
        <end position="317"/>
    </location>
</feature>
<evidence type="ECO:0000256" key="1">
    <source>
        <dbReference type="SAM" id="MobiDB-lite"/>
    </source>
</evidence>
<feature type="region of interest" description="Disordered" evidence="1">
    <location>
        <begin position="287"/>
        <end position="317"/>
    </location>
</feature>
<feature type="region of interest" description="Disordered" evidence="1">
    <location>
        <begin position="26"/>
        <end position="85"/>
    </location>
</feature>
<feature type="region of interest" description="Disordered" evidence="1">
    <location>
        <begin position="333"/>
        <end position="354"/>
    </location>
</feature>
<keyword evidence="4" id="KW-0540">Nuclease</keyword>
<keyword evidence="4" id="KW-0378">Hydrolase</keyword>
<dbReference type="PROSITE" id="PS51257">
    <property type="entry name" value="PROKAR_LIPOPROTEIN"/>
    <property type="match status" value="1"/>
</dbReference>
<protein>
    <submittedName>
        <fullName evidence="4">DNA/RNA non-specific endonuclease</fullName>
    </submittedName>
</protein>
<comment type="caution">
    <text evidence="4">The sequence shown here is derived from an EMBL/GenBank/DDBJ whole genome shotgun (WGS) entry which is preliminary data.</text>
</comment>
<dbReference type="Gene3D" id="3.40.570.10">
    <property type="entry name" value="Extracellular Endonuclease, subunit A"/>
    <property type="match status" value="1"/>
</dbReference>
<feature type="compositionally biased region" description="Basic and acidic residues" evidence="1">
    <location>
        <begin position="338"/>
        <end position="354"/>
    </location>
</feature>
<feature type="compositionally biased region" description="Acidic residues" evidence="1">
    <location>
        <begin position="49"/>
        <end position="62"/>
    </location>
</feature>
<feature type="domain" description="Type VII secretion system protein EssD-like" evidence="3">
    <location>
        <begin position="126"/>
        <end position="251"/>
    </location>
</feature>
<dbReference type="InterPro" id="IPR044927">
    <property type="entry name" value="Endonuclea_NS_2"/>
</dbReference>
<dbReference type="SUPFAM" id="SSF57884">
    <property type="entry name" value="Ada DNA repair protein, N-terminal domain (N-Ada 10)"/>
    <property type="match status" value="1"/>
</dbReference>
<dbReference type="RefSeq" id="WP_204801895.1">
    <property type="nucleotide sequence ID" value="NZ_JACSNX010000001.1"/>
</dbReference>
<dbReference type="EMBL" id="JACSNX010000001">
    <property type="protein sequence ID" value="MBM6850167.1"/>
    <property type="molecule type" value="Genomic_DNA"/>
</dbReference>
<dbReference type="Gene3D" id="3.40.10.10">
    <property type="entry name" value="DNA Methylphosphotriester Repair Domain"/>
    <property type="match status" value="1"/>
</dbReference>
<organism evidence="4 5">
    <name type="scientific">Oscillibacter valericigenes</name>
    <dbReference type="NCBI Taxonomy" id="351091"/>
    <lineage>
        <taxon>Bacteria</taxon>
        <taxon>Bacillati</taxon>
        <taxon>Bacillota</taxon>
        <taxon>Clostridia</taxon>
        <taxon>Eubacteriales</taxon>
        <taxon>Oscillospiraceae</taxon>
        <taxon>Oscillibacter</taxon>
    </lineage>
</organism>
<accession>A0ABS2FTF9</accession>
<evidence type="ECO:0000313" key="4">
    <source>
        <dbReference type="EMBL" id="MBM6850167.1"/>
    </source>
</evidence>
<keyword evidence="4" id="KW-0255">Endonuclease</keyword>
<dbReference type="Proteomes" id="UP000719500">
    <property type="component" value="Unassembled WGS sequence"/>
</dbReference>
<gene>
    <name evidence="4" type="ORF">H9X91_01785</name>
</gene>
<reference evidence="4 5" key="1">
    <citation type="journal article" date="2021" name="Sci. Rep.">
        <title>The distribution of antibiotic resistance genes in chicken gut microbiota commensals.</title>
        <authorList>
            <person name="Juricova H."/>
            <person name="Matiasovicova J."/>
            <person name="Kubasova T."/>
            <person name="Cejkova D."/>
            <person name="Rychlik I."/>
        </authorList>
    </citation>
    <scope>NUCLEOTIDE SEQUENCE [LARGE SCALE GENOMIC DNA]</scope>
    <source>
        <strain evidence="4 5">An411</strain>
    </source>
</reference>
<evidence type="ECO:0000256" key="2">
    <source>
        <dbReference type="SAM" id="SignalP"/>
    </source>
</evidence>
<dbReference type="GO" id="GO:0004519">
    <property type="term" value="F:endonuclease activity"/>
    <property type="evidence" value="ECO:0007669"/>
    <property type="project" value="UniProtKB-KW"/>
</dbReference>
<feature type="chain" id="PRO_5045362952" evidence="2">
    <location>
        <begin position="21"/>
        <end position="368"/>
    </location>
</feature>
<dbReference type="Pfam" id="PF13930">
    <property type="entry name" value="Endonuclea_NS_2"/>
    <property type="match status" value="1"/>
</dbReference>
<sequence>MKKKWTVSILAFLLAVSLLAGCGIETTSQPDVSAEPSQSTTVETPDSGQDVEPDDTESDPEDQPQGPDGSEQETDSSASASGHELEPSGVTFTLSSVPAYSGSAYVAVNGNVPYFTADDLTTTSFESYSSLDSLGRCGVAYACAGQDIMPTEDRGSIGQVKPTGWHTVKYDCVDGKYLYNRCHLLGYQLTGENANEENLITGTRYLNIEGMLPFENMVADYVQETDNHVLYRVTPIFEGSNLLASGVLMEGYSVEDSGEDILFCVYAYNVQPGVTIDYATGDSYLTSGGSAISEEPSAPVTSQQPEEPETSGTGTVQSDYVLNTNTKKFHLPSCSSADDIKESNRQEYSGSREDLIAQGYDSCKRCNP</sequence>
<keyword evidence="2" id="KW-0732">Signal</keyword>
<proteinExistence type="predicted"/>
<feature type="compositionally biased region" description="Polar residues" evidence="1">
    <location>
        <begin position="26"/>
        <end position="47"/>
    </location>
</feature>
<evidence type="ECO:0000313" key="5">
    <source>
        <dbReference type="Proteomes" id="UP000719500"/>
    </source>
</evidence>
<name>A0ABS2FTF9_9FIRM</name>
<dbReference type="InterPro" id="IPR035451">
    <property type="entry name" value="Ada-like_dom_sf"/>
</dbReference>
<keyword evidence="5" id="KW-1185">Reference proteome</keyword>
<evidence type="ECO:0000259" key="3">
    <source>
        <dbReference type="Pfam" id="PF13930"/>
    </source>
</evidence>
<feature type="signal peptide" evidence="2">
    <location>
        <begin position="1"/>
        <end position="20"/>
    </location>
</feature>